<dbReference type="InterPro" id="IPR005024">
    <property type="entry name" value="Snf7_fam"/>
</dbReference>
<reference evidence="5 6" key="2">
    <citation type="journal article" date="2007" name="BMC Biol.">
        <title>A 100%-complete sequence reveals unusually simple genomic features in the hot-spring red alga Cyanidioschyzon merolae.</title>
        <authorList>
            <person name="Nozaki H."/>
            <person name="Takano H."/>
            <person name="Misumi O."/>
            <person name="Terasawa K."/>
            <person name="Matsuzaki M."/>
            <person name="Maruyama S."/>
            <person name="Nishida K."/>
            <person name="Yagisawa F."/>
            <person name="Yoshida Y."/>
            <person name="Fujiwara T."/>
            <person name="Takio S."/>
            <person name="Tamura K."/>
            <person name="Chung S.J."/>
            <person name="Nakamura S."/>
            <person name="Kuroiwa H."/>
            <person name="Tanaka K."/>
            <person name="Sato N."/>
            <person name="Kuroiwa T."/>
        </authorList>
    </citation>
    <scope>NUCLEOTIDE SEQUENCE [LARGE SCALE GENOMIC DNA]</scope>
    <source>
        <strain evidence="5 6">10D</strain>
    </source>
</reference>
<dbReference type="Pfam" id="PF03357">
    <property type="entry name" value="Snf7"/>
    <property type="match status" value="1"/>
</dbReference>
<dbReference type="RefSeq" id="XP_005536235.1">
    <property type="nucleotide sequence ID" value="XM_005536178.1"/>
</dbReference>
<evidence type="ECO:0000256" key="4">
    <source>
        <dbReference type="SAM" id="MobiDB-lite"/>
    </source>
</evidence>
<dbReference type="PANTHER" id="PTHR22761">
    <property type="entry name" value="CHARGED MULTIVESICULAR BODY PROTEIN"/>
    <property type="match status" value="1"/>
</dbReference>
<keyword evidence="6" id="KW-1185">Reference proteome</keyword>
<evidence type="ECO:0000313" key="5">
    <source>
        <dbReference type="EMBL" id="BAM79949.1"/>
    </source>
</evidence>
<evidence type="ECO:0000256" key="1">
    <source>
        <dbReference type="ARBA" id="ARBA00004177"/>
    </source>
</evidence>
<dbReference type="AlphaFoldDB" id="M1V7P0"/>
<dbReference type="GeneID" id="16993874"/>
<comment type="subcellular location">
    <subcellularLocation>
        <location evidence="1">Endosome</location>
    </subcellularLocation>
</comment>
<protein>
    <submittedName>
        <fullName evidence="5">Similar to vacuolar sorting protein SNF7</fullName>
    </submittedName>
</protein>
<reference evidence="5 6" key="1">
    <citation type="journal article" date="2004" name="Nature">
        <title>Genome sequence of the ultrasmall unicellular red alga Cyanidioschyzon merolae 10D.</title>
        <authorList>
            <person name="Matsuzaki M."/>
            <person name="Misumi O."/>
            <person name="Shin-i T."/>
            <person name="Maruyama S."/>
            <person name="Takahara M."/>
            <person name="Miyagishima S."/>
            <person name="Mori T."/>
            <person name="Nishida K."/>
            <person name="Yagisawa F."/>
            <person name="Nishida K."/>
            <person name="Yoshida Y."/>
            <person name="Nishimura Y."/>
            <person name="Nakao S."/>
            <person name="Kobayashi T."/>
            <person name="Momoyama Y."/>
            <person name="Higashiyama T."/>
            <person name="Minoda A."/>
            <person name="Sano M."/>
            <person name="Nomoto H."/>
            <person name="Oishi K."/>
            <person name="Hayashi H."/>
            <person name="Ohta F."/>
            <person name="Nishizaka S."/>
            <person name="Haga S."/>
            <person name="Miura S."/>
            <person name="Morishita T."/>
            <person name="Kabeya Y."/>
            <person name="Terasawa K."/>
            <person name="Suzuki Y."/>
            <person name="Ishii Y."/>
            <person name="Asakawa S."/>
            <person name="Takano H."/>
            <person name="Ohta N."/>
            <person name="Kuroiwa H."/>
            <person name="Tanaka K."/>
            <person name="Shimizu N."/>
            <person name="Sugano S."/>
            <person name="Sato N."/>
            <person name="Nozaki H."/>
            <person name="Ogasawara N."/>
            <person name="Kohara Y."/>
            <person name="Kuroiwa T."/>
        </authorList>
    </citation>
    <scope>NUCLEOTIDE SEQUENCE [LARGE SCALE GENOMIC DNA]</scope>
    <source>
        <strain evidence="5 6">10D</strain>
    </source>
</reference>
<dbReference type="GO" id="GO:0005771">
    <property type="term" value="C:multivesicular body"/>
    <property type="evidence" value="ECO:0007669"/>
    <property type="project" value="TreeGrafter"/>
</dbReference>
<dbReference type="PANTHER" id="PTHR22761:SF10">
    <property type="entry name" value="GH13992P"/>
    <property type="match status" value="1"/>
</dbReference>
<feature type="region of interest" description="Disordered" evidence="4">
    <location>
        <begin position="16"/>
        <end position="48"/>
    </location>
</feature>
<dbReference type="STRING" id="280699.M1V7P0"/>
<comment type="similarity">
    <text evidence="2">Belongs to the SNF7 family.</text>
</comment>
<accession>M1V7P0</accession>
<dbReference type="OrthoDB" id="5592979at2759"/>
<dbReference type="SMR" id="M1V7P0"/>
<dbReference type="Gene3D" id="1.10.287.1060">
    <property type="entry name" value="ESAT-6-like"/>
    <property type="match status" value="1"/>
</dbReference>
<evidence type="ECO:0000256" key="3">
    <source>
        <dbReference type="ARBA" id="ARBA00022753"/>
    </source>
</evidence>
<feature type="compositionally biased region" description="Polar residues" evidence="4">
    <location>
        <begin position="27"/>
        <end position="37"/>
    </location>
</feature>
<dbReference type="EMBL" id="AP006491">
    <property type="protein sequence ID" value="BAM79949.1"/>
    <property type="molecule type" value="Genomic_DNA"/>
</dbReference>
<dbReference type="Gramene" id="CMI044CT">
    <property type="protein sequence ID" value="CMI044CT"/>
    <property type="gene ID" value="CMI044C"/>
</dbReference>
<dbReference type="HOGENOM" id="CLU_883856_0_0_1"/>
<sequence>MAHLFSWLNRRGRRTETSGAVAPLTTRGLTNGTTQERSPAGRGGVRGAVTGDDVRQTIIQMRERINLLNMREQLLRGRVEEAQEAARQEVRRNNRDGAVMCLRRRTRLEAQIRTTMAARERIEEQILAIETARNNQETYEALRMGNGVLQRMNQGLTLEQVDRTMLDLQEHTGRVDEITMALQQPITTDIVDEGEIERQMVELQFEVDEDRLLHEIPIQGAQLAAAQAPGRSRAAVAQNGRMERAAVEVRSEAGTLTRRTDRIAARLPEPPQSIQSADRGTRATSLGATAASCSPVDTTVDRELEELAAIAEPRI</sequence>
<name>M1V7P0_CYAM1</name>
<evidence type="ECO:0000256" key="2">
    <source>
        <dbReference type="ARBA" id="ARBA00006190"/>
    </source>
</evidence>
<dbReference type="GO" id="GO:0006900">
    <property type="term" value="P:vesicle budding from membrane"/>
    <property type="evidence" value="ECO:0007669"/>
    <property type="project" value="TreeGrafter"/>
</dbReference>
<dbReference type="Proteomes" id="UP000007014">
    <property type="component" value="Chromosome 9"/>
</dbReference>
<gene>
    <name evidence="5" type="ORF">CYME_CMI044C</name>
</gene>
<dbReference type="GO" id="GO:0000815">
    <property type="term" value="C:ESCRT III complex"/>
    <property type="evidence" value="ECO:0007669"/>
    <property type="project" value="TreeGrafter"/>
</dbReference>
<dbReference type="OMA" id="MKQIHGG"/>
<dbReference type="KEGG" id="cme:CYME_CMI044C"/>
<dbReference type="eggNOG" id="KOG1656">
    <property type="taxonomic scope" value="Eukaryota"/>
</dbReference>
<dbReference type="GO" id="GO:0032511">
    <property type="term" value="P:late endosome to vacuole transport via multivesicular body sorting pathway"/>
    <property type="evidence" value="ECO:0007669"/>
    <property type="project" value="TreeGrafter"/>
</dbReference>
<dbReference type="GO" id="GO:0009898">
    <property type="term" value="C:cytoplasmic side of plasma membrane"/>
    <property type="evidence" value="ECO:0007669"/>
    <property type="project" value="TreeGrafter"/>
</dbReference>
<feature type="compositionally biased region" description="Polar residues" evidence="4">
    <location>
        <begin position="272"/>
        <end position="289"/>
    </location>
</feature>
<organism evidence="5 6">
    <name type="scientific">Cyanidioschyzon merolae (strain NIES-3377 / 10D)</name>
    <name type="common">Unicellular red alga</name>
    <dbReference type="NCBI Taxonomy" id="280699"/>
    <lineage>
        <taxon>Eukaryota</taxon>
        <taxon>Rhodophyta</taxon>
        <taxon>Bangiophyceae</taxon>
        <taxon>Cyanidiales</taxon>
        <taxon>Cyanidiaceae</taxon>
        <taxon>Cyanidioschyzon</taxon>
    </lineage>
</organism>
<proteinExistence type="inferred from homology"/>
<keyword evidence="3" id="KW-0967">Endosome</keyword>
<feature type="region of interest" description="Disordered" evidence="4">
    <location>
        <begin position="266"/>
        <end position="289"/>
    </location>
</feature>
<evidence type="ECO:0000313" key="6">
    <source>
        <dbReference type="Proteomes" id="UP000007014"/>
    </source>
</evidence>